<feature type="compositionally biased region" description="Low complexity" evidence="2">
    <location>
        <begin position="533"/>
        <end position="542"/>
    </location>
</feature>
<dbReference type="InterPro" id="IPR020846">
    <property type="entry name" value="MFS_dom"/>
</dbReference>
<dbReference type="Proteomes" id="UP001492380">
    <property type="component" value="Unassembled WGS sequence"/>
</dbReference>
<dbReference type="InterPro" id="IPR011701">
    <property type="entry name" value="MFS"/>
</dbReference>
<dbReference type="Gene3D" id="1.20.1250.20">
    <property type="entry name" value="MFS general substrate transporter like domains"/>
    <property type="match status" value="1"/>
</dbReference>
<keyword evidence="3" id="KW-0472">Membrane</keyword>
<evidence type="ECO:0000256" key="1">
    <source>
        <dbReference type="ARBA" id="ARBA00004141"/>
    </source>
</evidence>
<gene>
    <name evidence="5" type="ORF">HDK90DRAFT_502964</name>
</gene>
<feature type="transmembrane region" description="Helical" evidence="3">
    <location>
        <begin position="441"/>
        <end position="463"/>
    </location>
</feature>
<evidence type="ECO:0000259" key="4">
    <source>
        <dbReference type="PROSITE" id="PS50850"/>
    </source>
</evidence>
<comment type="caution">
    <text evidence="5">The sequence shown here is derived from an EMBL/GenBank/DDBJ whole genome shotgun (WGS) entry which is preliminary data.</text>
</comment>
<keyword evidence="3" id="KW-0812">Transmembrane</keyword>
<feature type="transmembrane region" description="Helical" evidence="3">
    <location>
        <begin position="325"/>
        <end position="343"/>
    </location>
</feature>
<dbReference type="PANTHER" id="PTHR23520:SF5">
    <property type="entry name" value="TRANSPORTER, PUTATIVE (AFU_ORTHOLOGUE AFUA_3G04000)-RELATED"/>
    <property type="match status" value="1"/>
</dbReference>
<organism evidence="5 6">
    <name type="scientific">Phyllosticta capitalensis</name>
    <dbReference type="NCBI Taxonomy" id="121624"/>
    <lineage>
        <taxon>Eukaryota</taxon>
        <taxon>Fungi</taxon>
        <taxon>Dikarya</taxon>
        <taxon>Ascomycota</taxon>
        <taxon>Pezizomycotina</taxon>
        <taxon>Dothideomycetes</taxon>
        <taxon>Dothideomycetes incertae sedis</taxon>
        <taxon>Botryosphaeriales</taxon>
        <taxon>Phyllostictaceae</taxon>
        <taxon>Phyllosticta</taxon>
    </lineage>
</organism>
<evidence type="ECO:0000256" key="2">
    <source>
        <dbReference type="SAM" id="MobiDB-lite"/>
    </source>
</evidence>
<feature type="transmembrane region" description="Helical" evidence="3">
    <location>
        <begin position="190"/>
        <end position="214"/>
    </location>
</feature>
<sequence>MPRLGDLGSKVLSELGIRTLLGCPRDVYIIYATRFLRMAAYGGVALILALFFERLSIPDARIGLFMTLTLLGDVGVSLLLTLVADGLGRRRTLLLGSVSMSVAGIFFSVSSNYWILLFGAVIGVISVSGNEIGPFRAVEESTLAQLVPADARADVFAWYVVIGTLGTALGSSGCGFFVEHIKSFSGWNELSAYRAVFNLYGAIGLAKGALTLLLSRKCEVETAKEVRAEDGEDDEHEGFLLQERTGENDRDENDAATTTRQRAPPPPKIPSKKPNAFASLSPGTRWTLLKLSGLFFIDSLASGMVPFSLINYFMDRKFHMAKSTLGTITSGAWFASSIGNIFASAISKRIGLVKTMAFTHLPSAIFLALFPAPRSLGATVALLVARALLASMDQAPRSAFLSAVVLPAERTAVMGIVNVVKTLSQSAGPSFTGLLAGSRRFWVAFVVAGALKASYDVGLLVFFTPPRLDDDDDDDDDSLASLVEAPEFAGDVSDEEVDAFVGEGGRKDQGKGDQDKGGDSGRGSLDSETPREQQLQQTQTQR</sequence>
<dbReference type="PANTHER" id="PTHR23520">
    <property type="entry name" value="TRANSPORTER, PUTATIVE (AFU_ORTHOLOGUE AFUA_3G04000)-RELATED"/>
    <property type="match status" value="1"/>
</dbReference>
<evidence type="ECO:0000256" key="3">
    <source>
        <dbReference type="SAM" id="Phobius"/>
    </source>
</evidence>
<keyword evidence="3" id="KW-1133">Transmembrane helix</keyword>
<protein>
    <submittedName>
        <fullName evidence="5">Major facilitator superfamily domain-containing protein</fullName>
    </submittedName>
</protein>
<comment type="subcellular location">
    <subcellularLocation>
        <location evidence="1">Membrane</location>
        <topology evidence="1">Multi-pass membrane protein</topology>
    </subcellularLocation>
</comment>
<feature type="transmembrane region" description="Helical" evidence="3">
    <location>
        <begin position="364"/>
        <end position="388"/>
    </location>
</feature>
<dbReference type="Pfam" id="PF07690">
    <property type="entry name" value="MFS_1"/>
    <property type="match status" value="2"/>
</dbReference>
<feature type="transmembrane region" description="Helical" evidence="3">
    <location>
        <begin position="64"/>
        <end position="84"/>
    </location>
</feature>
<feature type="compositionally biased region" description="Basic and acidic residues" evidence="2">
    <location>
        <begin position="504"/>
        <end position="519"/>
    </location>
</feature>
<evidence type="ECO:0000313" key="5">
    <source>
        <dbReference type="EMBL" id="KAK8235145.1"/>
    </source>
</evidence>
<accession>A0ABR1YNV8</accession>
<dbReference type="PROSITE" id="PS50850">
    <property type="entry name" value="MFS"/>
    <property type="match status" value="1"/>
</dbReference>
<feature type="transmembrane region" description="Helical" evidence="3">
    <location>
        <begin position="115"/>
        <end position="135"/>
    </location>
</feature>
<feature type="transmembrane region" description="Helical" evidence="3">
    <location>
        <begin position="35"/>
        <end position="52"/>
    </location>
</feature>
<evidence type="ECO:0000313" key="6">
    <source>
        <dbReference type="Proteomes" id="UP001492380"/>
    </source>
</evidence>
<name>A0ABR1YNV8_9PEZI</name>
<dbReference type="EMBL" id="JBBWRZ010000005">
    <property type="protein sequence ID" value="KAK8235145.1"/>
    <property type="molecule type" value="Genomic_DNA"/>
</dbReference>
<dbReference type="InterPro" id="IPR036259">
    <property type="entry name" value="MFS_trans_sf"/>
</dbReference>
<feature type="region of interest" description="Disordered" evidence="2">
    <location>
        <begin position="484"/>
        <end position="542"/>
    </location>
</feature>
<feature type="transmembrane region" description="Helical" evidence="3">
    <location>
        <begin position="294"/>
        <end position="313"/>
    </location>
</feature>
<feature type="region of interest" description="Disordered" evidence="2">
    <location>
        <begin position="226"/>
        <end position="275"/>
    </location>
</feature>
<keyword evidence="6" id="KW-1185">Reference proteome</keyword>
<proteinExistence type="predicted"/>
<feature type="transmembrane region" description="Helical" evidence="3">
    <location>
        <begin position="156"/>
        <end position="178"/>
    </location>
</feature>
<reference evidence="5 6" key="1">
    <citation type="submission" date="2024-04" db="EMBL/GenBank/DDBJ databases">
        <title>Phyllosticta paracitricarpa is synonymous to the EU quarantine fungus P. citricarpa based on phylogenomic analyses.</title>
        <authorList>
            <consortium name="Lawrence Berkeley National Laboratory"/>
            <person name="Van Ingen-Buijs V.A."/>
            <person name="Van Westerhoven A.C."/>
            <person name="Haridas S."/>
            <person name="Skiadas P."/>
            <person name="Martin F."/>
            <person name="Groenewald J.Z."/>
            <person name="Crous P.W."/>
            <person name="Seidl M.F."/>
        </authorList>
    </citation>
    <scope>NUCLEOTIDE SEQUENCE [LARGE SCALE GENOMIC DNA]</scope>
    <source>
        <strain evidence="5 6">CBS 123374</strain>
    </source>
</reference>
<dbReference type="SUPFAM" id="SSF103473">
    <property type="entry name" value="MFS general substrate transporter"/>
    <property type="match status" value="1"/>
</dbReference>
<feature type="domain" description="Major facilitator superfamily (MFS) profile" evidence="4">
    <location>
        <begin position="26"/>
        <end position="467"/>
    </location>
</feature>